<evidence type="ECO:0000313" key="3">
    <source>
        <dbReference type="Proteomes" id="UP000289152"/>
    </source>
</evidence>
<dbReference type="EMBL" id="SDIL01000112">
    <property type="protein sequence ID" value="RXK36001.1"/>
    <property type="molecule type" value="Genomic_DNA"/>
</dbReference>
<dbReference type="Proteomes" id="UP000289152">
    <property type="component" value="Unassembled WGS sequence"/>
</dbReference>
<reference evidence="2 3" key="1">
    <citation type="submission" date="2016-06" db="EMBL/GenBank/DDBJ databases">
        <title>Evolution of pathogenesis and genome organization in the Tremellales.</title>
        <authorList>
            <person name="Cuomo C."/>
            <person name="Litvintseva A."/>
            <person name="Heitman J."/>
            <person name="Chen Y."/>
            <person name="Sun S."/>
            <person name="Springer D."/>
            <person name="Dromer F."/>
            <person name="Young S."/>
            <person name="Zeng Q."/>
            <person name="Chapman S."/>
            <person name="Gujja S."/>
            <person name="Saif S."/>
            <person name="Birren B."/>
        </authorList>
    </citation>
    <scope>NUCLEOTIDE SEQUENCE [LARGE SCALE GENOMIC DNA]</scope>
    <source>
        <strain evidence="2 3">ATCC 28783</strain>
    </source>
</reference>
<feature type="compositionally biased region" description="Polar residues" evidence="1">
    <location>
        <begin position="18"/>
        <end position="29"/>
    </location>
</feature>
<protein>
    <recommendedName>
        <fullName evidence="4">Myb-like domain-containing protein</fullName>
    </recommendedName>
</protein>
<proteinExistence type="predicted"/>
<organism evidence="2 3">
    <name type="scientific">Tremella mesenterica</name>
    <name type="common">Jelly fungus</name>
    <dbReference type="NCBI Taxonomy" id="5217"/>
    <lineage>
        <taxon>Eukaryota</taxon>
        <taxon>Fungi</taxon>
        <taxon>Dikarya</taxon>
        <taxon>Basidiomycota</taxon>
        <taxon>Agaricomycotina</taxon>
        <taxon>Tremellomycetes</taxon>
        <taxon>Tremellales</taxon>
        <taxon>Tremellaceae</taxon>
        <taxon>Tremella</taxon>
    </lineage>
</organism>
<evidence type="ECO:0000256" key="1">
    <source>
        <dbReference type="SAM" id="MobiDB-lite"/>
    </source>
</evidence>
<dbReference type="OrthoDB" id="2563576at2759"/>
<sequence>MSTNSDSQVKREAFSPSPELTTIDPTIQNSSAKKKTSSPGKKPSTPSKKRAASSGPSEEGSAKKRKPQAAKRVWTKEEDDIFAELIERVCSKHLWNEVKEDGRLEYRGGPGIRAHTIASLKTLRKSAPGN</sequence>
<evidence type="ECO:0008006" key="4">
    <source>
        <dbReference type="Google" id="ProtNLM"/>
    </source>
</evidence>
<dbReference type="AlphaFoldDB" id="A0A4Q1BG21"/>
<feature type="region of interest" description="Disordered" evidence="1">
    <location>
        <begin position="1"/>
        <end position="75"/>
    </location>
</feature>
<accession>A0A4Q1BG21</accession>
<name>A0A4Q1BG21_TREME</name>
<feature type="compositionally biased region" description="Low complexity" evidence="1">
    <location>
        <begin position="37"/>
        <end position="59"/>
    </location>
</feature>
<keyword evidence="3" id="KW-1185">Reference proteome</keyword>
<comment type="caution">
    <text evidence="2">The sequence shown here is derived from an EMBL/GenBank/DDBJ whole genome shotgun (WGS) entry which is preliminary data.</text>
</comment>
<gene>
    <name evidence="2" type="ORF">M231_06715</name>
</gene>
<dbReference type="VEuPathDB" id="FungiDB:TREMEDRAFT_60837"/>
<evidence type="ECO:0000313" key="2">
    <source>
        <dbReference type="EMBL" id="RXK36001.1"/>
    </source>
</evidence>
<dbReference type="InParanoid" id="A0A4Q1BG21"/>